<evidence type="ECO:0000256" key="3">
    <source>
        <dbReference type="ARBA" id="ARBA00022723"/>
    </source>
</evidence>
<dbReference type="PANTHER" id="PTHR23426:SF65">
    <property type="entry name" value="FERREDOXIN-2, MITOCHONDRIAL"/>
    <property type="match status" value="1"/>
</dbReference>
<gene>
    <name evidence="8" type="ORF">CJ255_05600</name>
</gene>
<dbReference type="GO" id="GO:0051537">
    <property type="term" value="F:2 iron, 2 sulfur cluster binding"/>
    <property type="evidence" value="ECO:0007669"/>
    <property type="project" value="UniProtKB-KW"/>
</dbReference>
<accession>A0A2A6RMA7</accession>
<dbReference type="InterPro" id="IPR012675">
    <property type="entry name" value="Beta-grasp_dom_sf"/>
</dbReference>
<dbReference type="PANTHER" id="PTHR23426">
    <property type="entry name" value="FERREDOXIN/ADRENODOXIN"/>
    <property type="match status" value="1"/>
</dbReference>
<dbReference type="Pfam" id="PF00111">
    <property type="entry name" value="Fer2"/>
    <property type="match status" value="1"/>
</dbReference>
<evidence type="ECO:0000256" key="2">
    <source>
        <dbReference type="ARBA" id="ARBA00022714"/>
    </source>
</evidence>
<comment type="similarity">
    <text evidence="1">Belongs to the adrenodoxin/putidaredoxin family.</text>
</comment>
<dbReference type="InterPro" id="IPR036010">
    <property type="entry name" value="2Fe-2S_ferredoxin-like_sf"/>
</dbReference>
<evidence type="ECO:0000256" key="1">
    <source>
        <dbReference type="ARBA" id="ARBA00010914"/>
    </source>
</evidence>
<dbReference type="GO" id="GO:0046872">
    <property type="term" value="F:metal ion binding"/>
    <property type="evidence" value="ECO:0007669"/>
    <property type="project" value="UniProtKB-KW"/>
</dbReference>
<dbReference type="Gene3D" id="3.10.20.30">
    <property type="match status" value="1"/>
</dbReference>
<sequence>MGMWGYAPDPVCCFGVGGFAANTKARAFFGVGCASPKPPPHGATPQPPPFSSRPLWRRRLFMPQVEMNDELMDAKLGEPLLSVARRHAAHIGFYCDGSGLCTMCECRIIDGADQLSPVTDVERNWLPQARLDDGYRLGCQAALRGRGTVRALTRAEELRRQLLAVINPPEGSTAADTMRPFMANVIMVNWQHIGTWPFNWLRILQRNGLTRFVWPVSNMDLFMRDTLRITERMLNGRTTVTVEAETRPNLLTDGKQEQDA</sequence>
<keyword evidence="5" id="KW-0411">Iron-sulfur</keyword>
<evidence type="ECO:0000313" key="8">
    <source>
        <dbReference type="EMBL" id="PDW04046.1"/>
    </source>
</evidence>
<name>A0A2A6RMA7_9CHLR</name>
<dbReference type="OrthoDB" id="9810588at2"/>
<proteinExistence type="inferred from homology"/>
<dbReference type="InterPro" id="IPR001041">
    <property type="entry name" value="2Fe-2S_ferredoxin-type"/>
</dbReference>
<dbReference type="SUPFAM" id="SSF54292">
    <property type="entry name" value="2Fe-2S ferredoxin-like"/>
    <property type="match status" value="1"/>
</dbReference>
<organism evidence="8 9">
    <name type="scientific">Candidatus Viridilinea mediisalina</name>
    <dbReference type="NCBI Taxonomy" id="2024553"/>
    <lineage>
        <taxon>Bacteria</taxon>
        <taxon>Bacillati</taxon>
        <taxon>Chloroflexota</taxon>
        <taxon>Chloroflexia</taxon>
        <taxon>Chloroflexales</taxon>
        <taxon>Chloroflexineae</taxon>
        <taxon>Oscillochloridaceae</taxon>
        <taxon>Candidatus Viridilinea</taxon>
    </lineage>
</organism>
<feature type="domain" description="2Fe-2S ferredoxin-type" evidence="7">
    <location>
        <begin position="73"/>
        <end position="143"/>
    </location>
</feature>
<keyword evidence="9" id="KW-1185">Reference proteome</keyword>
<evidence type="ECO:0000256" key="4">
    <source>
        <dbReference type="ARBA" id="ARBA00023004"/>
    </source>
</evidence>
<evidence type="ECO:0000313" key="9">
    <source>
        <dbReference type="Proteomes" id="UP000220527"/>
    </source>
</evidence>
<reference evidence="9" key="1">
    <citation type="submission" date="2017-08" db="EMBL/GenBank/DDBJ databases">
        <authorList>
            <person name="Grouzdev D.S."/>
            <person name="Gaisin V.A."/>
            <person name="Rysina M.S."/>
            <person name="Gorlenko V.M."/>
        </authorList>
    </citation>
    <scope>NUCLEOTIDE SEQUENCE [LARGE SCALE GENOMIC DNA]</scope>
    <source>
        <strain evidence="9">Kir15-3F</strain>
    </source>
</reference>
<dbReference type="Proteomes" id="UP000220527">
    <property type="component" value="Unassembled WGS sequence"/>
</dbReference>
<evidence type="ECO:0000259" key="7">
    <source>
        <dbReference type="Pfam" id="PF00111"/>
    </source>
</evidence>
<comment type="cofactor">
    <cofactor evidence="6">
        <name>[2Fe-2S] cluster</name>
        <dbReference type="ChEBI" id="CHEBI:190135"/>
    </cofactor>
</comment>
<dbReference type="GO" id="GO:0140647">
    <property type="term" value="P:P450-containing electron transport chain"/>
    <property type="evidence" value="ECO:0007669"/>
    <property type="project" value="InterPro"/>
</dbReference>
<comment type="caution">
    <text evidence="8">The sequence shown here is derived from an EMBL/GenBank/DDBJ whole genome shotgun (WGS) entry which is preliminary data.</text>
</comment>
<dbReference type="InterPro" id="IPR001055">
    <property type="entry name" value="Adrenodoxin-like"/>
</dbReference>
<dbReference type="EMBL" id="NQWI01000016">
    <property type="protein sequence ID" value="PDW04046.1"/>
    <property type="molecule type" value="Genomic_DNA"/>
</dbReference>
<keyword evidence="3" id="KW-0479">Metal-binding</keyword>
<evidence type="ECO:0000256" key="6">
    <source>
        <dbReference type="ARBA" id="ARBA00034078"/>
    </source>
</evidence>
<dbReference type="GO" id="GO:0009055">
    <property type="term" value="F:electron transfer activity"/>
    <property type="evidence" value="ECO:0007669"/>
    <property type="project" value="TreeGrafter"/>
</dbReference>
<keyword evidence="4" id="KW-0408">Iron</keyword>
<protein>
    <recommendedName>
        <fullName evidence="7">2Fe-2S ferredoxin-type domain-containing protein</fullName>
    </recommendedName>
</protein>
<dbReference type="AlphaFoldDB" id="A0A2A6RMA7"/>
<dbReference type="CDD" id="cd00207">
    <property type="entry name" value="fer2"/>
    <property type="match status" value="1"/>
</dbReference>
<evidence type="ECO:0000256" key="5">
    <source>
        <dbReference type="ARBA" id="ARBA00023014"/>
    </source>
</evidence>
<keyword evidence="2" id="KW-0001">2Fe-2S</keyword>